<comment type="caution">
    <text evidence="2">The sequence shown here is derived from an EMBL/GenBank/DDBJ whole genome shotgun (WGS) entry which is preliminary data.</text>
</comment>
<keyword evidence="3" id="KW-1185">Reference proteome</keyword>
<feature type="compositionally biased region" description="Low complexity" evidence="1">
    <location>
        <begin position="1"/>
        <end position="17"/>
    </location>
</feature>
<proteinExistence type="predicted"/>
<organism evidence="2 3">
    <name type="scientific">Desmophyllum pertusum</name>
    <dbReference type="NCBI Taxonomy" id="174260"/>
    <lineage>
        <taxon>Eukaryota</taxon>
        <taxon>Metazoa</taxon>
        <taxon>Cnidaria</taxon>
        <taxon>Anthozoa</taxon>
        <taxon>Hexacorallia</taxon>
        <taxon>Scleractinia</taxon>
        <taxon>Caryophylliina</taxon>
        <taxon>Caryophylliidae</taxon>
        <taxon>Desmophyllum</taxon>
    </lineage>
</organism>
<dbReference type="OrthoDB" id="9929167at2759"/>
<name>A0A9X0CVH8_9CNID</name>
<feature type="region of interest" description="Disordered" evidence="1">
    <location>
        <begin position="1"/>
        <end position="20"/>
    </location>
</feature>
<reference evidence="2" key="1">
    <citation type="submission" date="2023-01" db="EMBL/GenBank/DDBJ databases">
        <title>Genome assembly of the deep-sea coral Lophelia pertusa.</title>
        <authorList>
            <person name="Herrera S."/>
            <person name="Cordes E."/>
        </authorList>
    </citation>
    <scope>NUCLEOTIDE SEQUENCE</scope>
    <source>
        <strain evidence="2">USNM1676648</strain>
        <tissue evidence="2">Polyp</tissue>
    </source>
</reference>
<accession>A0A9X0CVH8</accession>
<dbReference type="AlphaFoldDB" id="A0A9X0CVH8"/>
<evidence type="ECO:0000313" key="2">
    <source>
        <dbReference type="EMBL" id="KAJ7375808.1"/>
    </source>
</evidence>
<evidence type="ECO:0000256" key="1">
    <source>
        <dbReference type="SAM" id="MobiDB-lite"/>
    </source>
</evidence>
<protein>
    <submittedName>
        <fullName evidence="2">Uncharacterized protein</fullName>
    </submittedName>
</protein>
<dbReference type="Proteomes" id="UP001163046">
    <property type="component" value="Unassembled WGS sequence"/>
</dbReference>
<gene>
    <name evidence="2" type="ORF">OS493_038672</name>
</gene>
<sequence length="139" mass="14787">MVLSSSLNERPSLSSMSYSIDPHTTTAPRITSLVTMVLSSSLNERPSLSSMSYSIDPHTTTGPASSLSSMAKLVPNADAKISLVETPYNVLAQTNASGFFIAFNVCADDSQELLIGREGFVPVKIKATLMTSTNSEHEG</sequence>
<dbReference type="EMBL" id="MU826461">
    <property type="protein sequence ID" value="KAJ7375808.1"/>
    <property type="molecule type" value="Genomic_DNA"/>
</dbReference>
<evidence type="ECO:0000313" key="3">
    <source>
        <dbReference type="Proteomes" id="UP001163046"/>
    </source>
</evidence>